<dbReference type="SUPFAM" id="SSF50978">
    <property type="entry name" value="WD40 repeat-like"/>
    <property type="match status" value="1"/>
</dbReference>
<keyword evidence="1 4" id="KW-0853">WD repeat</keyword>
<feature type="repeat" description="WD" evidence="4">
    <location>
        <begin position="193"/>
        <end position="234"/>
    </location>
</feature>
<dbReference type="PANTHER" id="PTHR19920">
    <property type="entry name" value="WD40 PROTEIN CIAO1"/>
    <property type="match status" value="1"/>
</dbReference>
<dbReference type="HAMAP" id="MF_03037">
    <property type="entry name" value="ciao1"/>
    <property type="match status" value="1"/>
</dbReference>
<dbReference type="Pfam" id="PF00400">
    <property type="entry name" value="WD40"/>
    <property type="match status" value="5"/>
</dbReference>
<dbReference type="Gene3D" id="2.130.10.10">
    <property type="entry name" value="YVTN repeat-like/Quinoprotein amine dehydrogenase"/>
    <property type="match status" value="1"/>
</dbReference>
<accession>A0A914P409</accession>
<evidence type="ECO:0000256" key="3">
    <source>
        <dbReference type="HAMAP-Rule" id="MF_03037"/>
    </source>
</evidence>
<feature type="repeat" description="WD" evidence="4">
    <location>
        <begin position="21"/>
        <end position="55"/>
    </location>
</feature>
<dbReference type="InterPro" id="IPR001680">
    <property type="entry name" value="WD40_rpt"/>
</dbReference>
<evidence type="ECO:0000256" key="4">
    <source>
        <dbReference type="PROSITE-ProRule" id="PRU00221"/>
    </source>
</evidence>
<dbReference type="GO" id="GO:0016226">
    <property type="term" value="P:iron-sulfur cluster assembly"/>
    <property type="evidence" value="ECO:0007669"/>
    <property type="project" value="UniProtKB-UniRule"/>
</dbReference>
<feature type="repeat" description="WD" evidence="4">
    <location>
        <begin position="103"/>
        <end position="144"/>
    </location>
</feature>
<dbReference type="InterPro" id="IPR024977">
    <property type="entry name" value="Apc4-like_WD40_dom"/>
</dbReference>
<dbReference type="SMART" id="SM00320">
    <property type="entry name" value="WD40"/>
    <property type="match status" value="7"/>
</dbReference>
<organism evidence="6 7">
    <name type="scientific">Panagrolaimus davidi</name>
    <dbReference type="NCBI Taxonomy" id="227884"/>
    <lineage>
        <taxon>Eukaryota</taxon>
        <taxon>Metazoa</taxon>
        <taxon>Ecdysozoa</taxon>
        <taxon>Nematoda</taxon>
        <taxon>Chromadorea</taxon>
        <taxon>Rhabditida</taxon>
        <taxon>Tylenchina</taxon>
        <taxon>Panagrolaimomorpha</taxon>
        <taxon>Panagrolaimoidea</taxon>
        <taxon>Panagrolaimidae</taxon>
        <taxon>Panagrolaimus</taxon>
    </lineage>
</organism>
<keyword evidence="6" id="KW-1185">Reference proteome</keyword>
<comment type="function">
    <text evidence="3">Essential component of the cytosolic iron-sulfur (Fe/S) protein assembly machinery. Required for the maturation of extramitochondrial Fe/S proteins.</text>
</comment>
<dbReference type="PROSITE" id="PS50294">
    <property type="entry name" value="WD_REPEATS_REGION"/>
    <property type="match status" value="2"/>
</dbReference>
<name>A0A914P409_9BILA</name>
<dbReference type="InterPro" id="IPR036322">
    <property type="entry name" value="WD40_repeat_dom_sf"/>
</dbReference>
<dbReference type="InterPro" id="IPR028608">
    <property type="entry name" value="CIAO1/Cia1"/>
</dbReference>
<dbReference type="AlphaFoldDB" id="A0A914P409"/>
<evidence type="ECO:0000256" key="2">
    <source>
        <dbReference type="ARBA" id="ARBA00022737"/>
    </source>
</evidence>
<dbReference type="PROSITE" id="PS50082">
    <property type="entry name" value="WD_REPEATS_2"/>
    <property type="match status" value="4"/>
</dbReference>
<dbReference type="InterPro" id="IPR015943">
    <property type="entry name" value="WD40/YVTN_repeat-like_dom_sf"/>
</dbReference>
<protein>
    <recommendedName>
        <fullName evidence="3">Probable cytosolic iron-sulfur protein assembly protein CIAO1 homolog</fullName>
    </recommendedName>
</protein>
<feature type="repeat" description="WD" evidence="4">
    <location>
        <begin position="148"/>
        <end position="179"/>
    </location>
</feature>
<dbReference type="Proteomes" id="UP000887578">
    <property type="component" value="Unplaced"/>
</dbReference>
<dbReference type="CDD" id="cd00200">
    <property type="entry name" value="WD40"/>
    <property type="match status" value="1"/>
</dbReference>
<dbReference type="Pfam" id="PF12894">
    <property type="entry name" value="ANAPC4_WD40"/>
    <property type="match status" value="1"/>
</dbReference>
<comment type="similarity">
    <text evidence="3">Belongs to the WD repeat CIA1 family.</text>
</comment>
<sequence length="326" mass="36629">MSSIHSISFVQHSTNPISPRVWGLNWNSSGKNLVTCGEDKSVKIWKLNSDKLEMIQKISGDQTRAIRYAHFSSCGRFLATASWDATVIIYEYIGNEFEEKHKLEGHENEVKCCKFSPSGEYLATCSRDKTVWVWQVDEDGDYEVLSILQRHSGDVKFVLWHPDHELLLSGGYDNALRMYYFDGDDWVSAQDIEGAHGSTIWSADFDSTGKYLVSVCAEHVVKIWELTSPLPTSSAKLLNIATYEIKDTVWPLYSVSWNPFSNLIAISGGDHHLRILQFNQESSAILPFLSLKLDAEINSIAWNSTNDSLLAAALDDGTVQLVNVNI</sequence>
<evidence type="ECO:0000259" key="5">
    <source>
        <dbReference type="Pfam" id="PF12894"/>
    </source>
</evidence>
<keyword evidence="2" id="KW-0677">Repeat</keyword>
<evidence type="ECO:0000256" key="1">
    <source>
        <dbReference type="ARBA" id="ARBA00022574"/>
    </source>
</evidence>
<dbReference type="PANTHER" id="PTHR19920:SF0">
    <property type="entry name" value="CYTOSOLIC IRON-SULFUR PROTEIN ASSEMBLY PROTEIN CIAO1-RELATED"/>
    <property type="match status" value="1"/>
</dbReference>
<dbReference type="GO" id="GO:0097361">
    <property type="term" value="C:cytosolic [4Fe-4S] assembly targeting complex"/>
    <property type="evidence" value="ECO:0007669"/>
    <property type="project" value="InterPro"/>
</dbReference>
<feature type="domain" description="Anaphase-promoting complex subunit 4-like WD40" evidence="5">
    <location>
        <begin position="255"/>
        <end position="325"/>
    </location>
</feature>
<dbReference type="WBParaSite" id="PDA_v2.g1260.t1">
    <property type="protein sequence ID" value="PDA_v2.g1260.t1"/>
    <property type="gene ID" value="PDA_v2.g1260"/>
</dbReference>
<proteinExistence type="inferred from homology"/>
<evidence type="ECO:0000313" key="7">
    <source>
        <dbReference type="WBParaSite" id="PDA_v2.g1260.t1"/>
    </source>
</evidence>
<reference evidence="7" key="1">
    <citation type="submission" date="2022-11" db="UniProtKB">
        <authorList>
            <consortium name="WormBaseParasite"/>
        </authorList>
    </citation>
    <scope>IDENTIFICATION</scope>
</reference>
<evidence type="ECO:0000313" key="6">
    <source>
        <dbReference type="Proteomes" id="UP000887578"/>
    </source>
</evidence>